<dbReference type="CDD" id="cd06261">
    <property type="entry name" value="TM_PBP2"/>
    <property type="match status" value="1"/>
</dbReference>
<evidence type="ECO:0000256" key="6">
    <source>
        <dbReference type="ARBA" id="ARBA00023136"/>
    </source>
</evidence>
<keyword evidence="2 7" id="KW-0813">Transport</keyword>
<evidence type="ECO:0000256" key="5">
    <source>
        <dbReference type="ARBA" id="ARBA00022989"/>
    </source>
</evidence>
<dbReference type="PANTHER" id="PTHR30193:SF41">
    <property type="entry name" value="DIACETYLCHITOBIOSE UPTAKE SYSTEM PERMEASE PROTEIN NGCF"/>
    <property type="match status" value="1"/>
</dbReference>
<keyword evidence="5 7" id="KW-1133">Transmembrane helix</keyword>
<evidence type="ECO:0000256" key="1">
    <source>
        <dbReference type="ARBA" id="ARBA00004651"/>
    </source>
</evidence>
<feature type="domain" description="ABC transmembrane type-1" evidence="9">
    <location>
        <begin position="461"/>
        <end position="674"/>
    </location>
</feature>
<evidence type="ECO:0000256" key="3">
    <source>
        <dbReference type="ARBA" id="ARBA00022475"/>
    </source>
</evidence>
<evidence type="ECO:0000256" key="8">
    <source>
        <dbReference type="SAM" id="MobiDB-lite"/>
    </source>
</evidence>
<keyword evidence="11" id="KW-1185">Reference proteome</keyword>
<gene>
    <name evidence="10" type="ORF">BON30_03525</name>
</gene>
<feature type="transmembrane region" description="Helical" evidence="7">
    <location>
        <begin position="593"/>
        <end position="618"/>
    </location>
</feature>
<feature type="compositionally biased region" description="Gly residues" evidence="8">
    <location>
        <begin position="28"/>
        <end position="39"/>
    </location>
</feature>
<dbReference type="OrthoDB" id="9785347at2"/>
<feature type="transmembrane region" description="Helical" evidence="7">
    <location>
        <begin position="247"/>
        <end position="266"/>
    </location>
</feature>
<dbReference type="EMBL" id="MPIN01000001">
    <property type="protein sequence ID" value="OJH42288.1"/>
    <property type="molecule type" value="Genomic_DNA"/>
</dbReference>
<proteinExistence type="inferred from homology"/>
<dbReference type="Pfam" id="PF00528">
    <property type="entry name" value="BPD_transp_1"/>
    <property type="match status" value="1"/>
</dbReference>
<dbReference type="InterPro" id="IPR035906">
    <property type="entry name" value="MetI-like_sf"/>
</dbReference>
<organism evidence="10 11">
    <name type="scientific">Cystobacter ferrugineus</name>
    <dbReference type="NCBI Taxonomy" id="83449"/>
    <lineage>
        <taxon>Bacteria</taxon>
        <taxon>Pseudomonadati</taxon>
        <taxon>Myxococcota</taxon>
        <taxon>Myxococcia</taxon>
        <taxon>Myxococcales</taxon>
        <taxon>Cystobacterineae</taxon>
        <taxon>Archangiaceae</taxon>
        <taxon>Cystobacter</taxon>
    </lineage>
</organism>
<evidence type="ECO:0000256" key="7">
    <source>
        <dbReference type="RuleBase" id="RU363032"/>
    </source>
</evidence>
<dbReference type="InterPro" id="IPR051393">
    <property type="entry name" value="ABC_transporter_permease"/>
</dbReference>
<name>A0A1L9BJE9_9BACT</name>
<dbReference type="SUPFAM" id="SSF160964">
    <property type="entry name" value="MalF N-terminal region-like"/>
    <property type="match status" value="1"/>
</dbReference>
<reference evidence="11" key="1">
    <citation type="submission" date="2016-11" db="EMBL/GenBank/DDBJ databases">
        <authorList>
            <person name="Shukria A."/>
            <person name="Stevens D.C."/>
        </authorList>
    </citation>
    <scope>NUCLEOTIDE SEQUENCE [LARGE SCALE GENOMIC DNA]</scope>
    <source>
        <strain evidence="11">Cbfe23</strain>
    </source>
</reference>
<feature type="compositionally biased region" description="Pro residues" evidence="8">
    <location>
        <begin position="1"/>
        <end position="11"/>
    </location>
</feature>
<dbReference type="PANTHER" id="PTHR30193">
    <property type="entry name" value="ABC TRANSPORTER PERMEASE PROTEIN"/>
    <property type="match status" value="1"/>
</dbReference>
<evidence type="ECO:0000313" key="11">
    <source>
        <dbReference type="Proteomes" id="UP000182229"/>
    </source>
</evidence>
<keyword evidence="4 7" id="KW-0812">Transmembrane</keyword>
<dbReference type="GO" id="GO:0055085">
    <property type="term" value="P:transmembrane transport"/>
    <property type="evidence" value="ECO:0007669"/>
    <property type="project" value="InterPro"/>
</dbReference>
<dbReference type="AlphaFoldDB" id="A0A1L9BJE9"/>
<sequence length="684" mass="74073">MRNPVPHPPSSEPGNPAALLTDSSGLDGAPGSGEPSGGAGALRRWRVLVGLFLSLGVALFIAQGLLAKALDSVSTERADRQSFVSLRALEDLVQRAGGSGDAVRAVVDSWKTQLPAGSAVRVVAFSGIRLEASTFPEDVGERAAPRRLSREEKPLYDRGQRLRAAVETNREEGSARKLEVEAEALPDGGRLLSAPVEVEGSVVGMVELATAPLAAPLKPSLPTLLLCWLLPLALCAVASFVVRRQGVLVAVSVVALVVGLGAYGSYSLGTLGAEVRGTQTLVAEQVRAMSERAQAVMAERQLATEPALRPGDWDADAYRRPLGLVSPEGQVNESVVSARMEELRSGVSRAITGLGVAALVVLLFIGLGGVHRTVATVVENRTAYLYIAPAMVGMLVLVFFPFFYGIALSFTDSTLYNAGQPFMNLWVGLRNYVEILGDFNIVKRAQDGSLVFNYLNFYYTLFFTVVWTITNVVLGVTLGLVLALILNVDKLALRPVYRVLLILPWAMPNYITALIWKGMFHQQFGVVNHIIRMFGGQGLSWYDTPFTSFLTVLATNGWLSFPFMMVVSLGALQSIPMELYEAARVDGASRWQQFTAITLPALKPALVPAVILSVVWTFNQFNVIFLVTEGEPSHSTEILITQAYKYAFQLYRHGYAAAYSTIIFGILLLYSMVQNRVSRATEAA</sequence>
<protein>
    <submittedName>
        <fullName evidence="10">Sugar ABC transporter permease</fullName>
    </submittedName>
</protein>
<comment type="similarity">
    <text evidence="7">Belongs to the binding-protein-dependent transport system permease family.</text>
</comment>
<evidence type="ECO:0000313" key="10">
    <source>
        <dbReference type="EMBL" id="OJH42288.1"/>
    </source>
</evidence>
<keyword evidence="6 7" id="KW-0472">Membrane</keyword>
<dbReference type="RefSeq" id="WP_071896379.1">
    <property type="nucleotide sequence ID" value="NZ_MPIN01000001.1"/>
</dbReference>
<reference evidence="10 11" key="2">
    <citation type="submission" date="2016-12" db="EMBL/GenBank/DDBJ databases">
        <title>Draft Genome Sequence of Cystobacter ferrugineus Strain Cbfe23.</title>
        <authorList>
            <person name="Akbar S."/>
            <person name="Dowd S.E."/>
            <person name="Stevens D.C."/>
        </authorList>
    </citation>
    <scope>NUCLEOTIDE SEQUENCE [LARGE SCALE GENOMIC DNA]</scope>
    <source>
        <strain evidence="10 11">Cbfe23</strain>
    </source>
</reference>
<dbReference type="GO" id="GO:0005886">
    <property type="term" value="C:plasma membrane"/>
    <property type="evidence" value="ECO:0007669"/>
    <property type="project" value="UniProtKB-SubCell"/>
</dbReference>
<feature type="transmembrane region" description="Helical" evidence="7">
    <location>
        <begin position="549"/>
        <end position="572"/>
    </location>
</feature>
<feature type="transmembrane region" description="Helical" evidence="7">
    <location>
        <begin position="457"/>
        <end position="484"/>
    </location>
</feature>
<evidence type="ECO:0000259" key="9">
    <source>
        <dbReference type="PROSITE" id="PS50928"/>
    </source>
</evidence>
<evidence type="ECO:0000256" key="2">
    <source>
        <dbReference type="ARBA" id="ARBA00022448"/>
    </source>
</evidence>
<feature type="transmembrane region" description="Helical" evidence="7">
    <location>
        <begin position="383"/>
        <end position="407"/>
    </location>
</feature>
<feature type="transmembrane region" description="Helical" evidence="7">
    <location>
        <begin position="654"/>
        <end position="673"/>
    </location>
</feature>
<dbReference type="Gene3D" id="1.10.3720.10">
    <property type="entry name" value="MetI-like"/>
    <property type="match status" value="1"/>
</dbReference>
<dbReference type="STRING" id="83449.BON30_03525"/>
<accession>A0A1L9BJE9</accession>
<feature type="transmembrane region" description="Helical" evidence="7">
    <location>
        <begin position="47"/>
        <end position="66"/>
    </location>
</feature>
<evidence type="ECO:0000256" key="4">
    <source>
        <dbReference type="ARBA" id="ARBA00022692"/>
    </source>
</evidence>
<comment type="caution">
    <text evidence="10">The sequence shown here is derived from an EMBL/GenBank/DDBJ whole genome shotgun (WGS) entry which is preliminary data.</text>
</comment>
<feature type="transmembrane region" description="Helical" evidence="7">
    <location>
        <begin position="496"/>
        <end position="516"/>
    </location>
</feature>
<keyword evidence="3" id="KW-1003">Cell membrane</keyword>
<dbReference type="InterPro" id="IPR000515">
    <property type="entry name" value="MetI-like"/>
</dbReference>
<dbReference type="SUPFAM" id="SSF161098">
    <property type="entry name" value="MetI-like"/>
    <property type="match status" value="1"/>
</dbReference>
<comment type="subcellular location">
    <subcellularLocation>
        <location evidence="1 7">Cell membrane</location>
        <topology evidence="1 7">Multi-pass membrane protein</topology>
    </subcellularLocation>
</comment>
<dbReference type="Proteomes" id="UP000182229">
    <property type="component" value="Unassembled WGS sequence"/>
</dbReference>
<dbReference type="PROSITE" id="PS50928">
    <property type="entry name" value="ABC_TM1"/>
    <property type="match status" value="1"/>
</dbReference>
<feature type="transmembrane region" description="Helical" evidence="7">
    <location>
        <begin position="221"/>
        <end position="242"/>
    </location>
</feature>
<feature type="transmembrane region" description="Helical" evidence="7">
    <location>
        <begin position="350"/>
        <end position="371"/>
    </location>
</feature>
<feature type="region of interest" description="Disordered" evidence="8">
    <location>
        <begin position="1"/>
        <end position="39"/>
    </location>
</feature>